<dbReference type="AlphaFoldDB" id="A0A0F8YXK9"/>
<sequence length="45" mass="4749">LALSNAVDVAVEAAEIEPVFIPPRVTSQVDAAIARADTEKDEETP</sequence>
<name>A0A0F8YXK9_9ZZZZ</name>
<accession>A0A0F8YXK9</accession>
<protein>
    <submittedName>
        <fullName evidence="1">Uncharacterized protein</fullName>
    </submittedName>
</protein>
<feature type="non-terminal residue" evidence="1">
    <location>
        <position position="1"/>
    </location>
</feature>
<gene>
    <name evidence="1" type="ORF">LCGC14_2765730</name>
</gene>
<reference evidence="1" key="1">
    <citation type="journal article" date="2015" name="Nature">
        <title>Complex archaea that bridge the gap between prokaryotes and eukaryotes.</title>
        <authorList>
            <person name="Spang A."/>
            <person name="Saw J.H."/>
            <person name="Jorgensen S.L."/>
            <person name="Zaremba-Niedzwiedzka K."/>
            <person name="Martijn J."/>
            <person name="Lind A.E."/>
            <person name="van Eijk R."/>
            <person name="Schleper C."/>
            <person name="Guy L."/>
            <person name="Ettema T.J."/>
        </authorList>
    </citation>
    <scope>NUCLEOTIDE SEQUENCE</scope>
</reference>
<evidence type="ECO:0000313" key="1">
    <source>
        <dbReference type="EMBL" id="KKK86187.1"/>
    </source>
</evidence>
<proteinExistence type="predicted"/>
<dbReference type="EMBL" id="LAZR01050961">
    <property type="protein sequence ID" value="KKK86187.1"/>
    <property type="molecule type" value="Genomic_DNA"/>
</dbReference>
<organism evidence="1">
    <name type="scientific">marine sediment metagenome</name>
    <dbReference type="NCBI Taxonomy" id="412755"/>
    <lineage>
        <taxon>unclassified sequences</taxon>
        <taxon>metagenomes</taxon>
        <taxon>ecological metagenomes</taxon>
    </lineage>
</organism>
<comment type="caution">
    <text evidence="1">The sequence shown here is derived from an EMBL/GenBank/DDBJ whole genome shotgun (WGS) entry which is preliminary data.</text>
</comment>